<dbReference type="Proteomes" id="UP000515596">
    <property type="component" value="Chromosome"/>
</dbReference>
<sequence length="48" mass="5569">MPVPRHWDPEDVISTKWLHNKGWIPVPSAGMTPVALRHTAIHSRYLIR</sequence>
<evidence type="ECO:0000313" key="1">
    <source>
        <dbReference type="EMBL" id="QMV47515.1"/>
    </source>
</evidence>
<accession>A0A7G5CE81</accession>
<dbReference type="NCBIfam" id="TIGR02697">
    <property type="entry name" value="WPE_wolbac"/>
    <property type="match status" value="1"/>
</dbReference>
<dbReference type="InterPro" id="IPR014070">
    <property type="entry name" value="WPE_wolbac"/>
</dbReference>
<dbReference type="EMBL" id="CP050530">
    <property type="protein sequence ID" value="QMV47515.1"/>
    <property type="molecule type" value="Genomic_DNA"/>
</dbReference>
<protein>
    <submittedName>
        <fullName evidence="1">Uncharacterized protein</fullName>
    </submittedName>
</protein>
<dbReference type="AlphaFoldDB" id="A0A7G5CE81"/>
<organism evidence="1 2">
    <name type="scientific">Wolbachia pipientis</name>
    <dbReference type="NCBI Taxonomy" id="955"/>
    <lineage>
        <taxon>Bacteria</taxon>
        <taxon>Pseudomonadati</taxon>
        <taxon>Pseudomonadota</taxon>
        <taxon>Alphaproteobacteria</taxon>
        <taxon>Rickettsiales</taxon>
        <taxon>Anaplasmataceae</taxon>
        <taxon>Wolbachieae</taxon>
        <taxon>Wolbachia</taxon>
    </lineage>
</organism>
<proteinExistence type="predicted"/>
<name>A0A7G5CE81_WOLPI</name>
<reference evidence="1 2" key="1">
    <citation type="journal article" date="2020" name="Mol. Biol. Evol.">
        <title>Life and death of selfish genes: comparative genomics reveals the dynamic evolution of cytoplasmic incompatibility.</title>
        <authorList>
            <person name="Martinez J."/>
            <person name="Klasson L."/>
            <person name="Welch J."/>
            <person name="Jiggins F.M."/>
        </authorList>
    </citation>
    <scope>NUCLEOTIDE SEQUENCE [LARGE SCALE GENOMIC DNA]</scope>
    <source>
        <strain evidence="1">WNik</strain>
    </source>
</reference>
<gene>
    <name evidence="1" type="ORF">HC356_01925</name>
</gene>
<evidence type="ECO:0000313" key="2">
    <source>
        <dbReference type="Proteomes" id="UP000515596"/>
    </source>
</evidence>